<dbReference type="InterPro" id="IPR015946">
    <property type="entry name" value="KH_dom-like_a/b"/>
</dbReference>
<reference evidence="1" key="1">
    <citation type="submission" date="2018-05" db="EMBL/GenBank/DDBJ databases">
        <authorList>
            <person name="Lanie J.A."/>
            <person name="Ng W.-L."/>
            <person name="Kazmierczak K.M."/>
            <person name="Andrzejewski T.M."/>
            <person name="Davidsen T.M."/>
            <person name="Wayne K.J."/>
            <person name="Tettelin H."/>
            <person name="Glass J.I."/>
            <person name="Rusch D."/>
            <person name="Podicherti R."/>
            <person name="Tsui H.-C.T."/>
            <person name="Winkler M.E."/>
        </authorList>
    </citation>
    <scope>NUCLEOTIDE SEQUENCE</scope>
</reference>
<dbReference type="AlphaFoldDB" id="A0A381TJ61"/>
<sequence length="110" mass="11996">VTIDGDGKTGASSTDSVLMGLMGCMSIDVLMVLQKSRVKVTSLIVKAEAERAPKPPQYFTRVRLTFVLDGPDSDARPKIDRAIQLSREKYCSVLHSLRGDLELETSVEGV</sequence>
<dbReference type="SUPFAM" id="SSF82784">
    <property type="entry name" value="OsmC-like"/>
    <property type="match status" value="1"/>
</dbReference>
<accession>A0A381TJ61</accession>
<gene>
    <name evidence="1" type="ORF">METZ01_LOCUS68723</name>
</gene>
<name>A0A381TJ61_9ZZZZ</name>
<proteinExistence type="predicted"/>
<dbReference type="Pfam" id="PF02566">
    <property type="entry name" value="OsmC"/>
    <property type="match status" value="1"/>
</dbReference>
<dbReference type="Gene3D" id="3.30.300.20">
    <property type="match status" value="1"/>
</dbReference>
<protein>
    <recommendedName>
        <fullName evidence="2">OsmC family protein</fullName>
    </recommendedName>
</protein>
<dbReference type="InterPro" id="IPR003718">
    <property type="entry name" value="OsmC/Ohr_fam"/>
</dbReference>
<organism evidence="1">
    <name type="scientific">marine metagenome</name>
    <dbReference type="NCBI Taxonomy" id="408172"/>
    <lineage>
        <taxon>unclassified sequences</taxon>
        <taxon>metagenomes</taxon>
        <taxon>ecological metagenomes</taxon>
    </lineage>
</organism>
<feature type="non-terminal residue" evidence="1">
    <location>
        <position position="1"/>
    </location>
</feature>
<dbReference type="InterPro" id="IPR036102">
    <property type="entry name" value="OsmC/Ohrsf"/>
</dbReference>
<dbReference type="EMBL" id="UINC01004648">
    <property type="protein sequence ID" value="SVA15869.1"/>
    <property type="molecule type" value="Genomic_DNA"/>
</dbReference>
<dbReference type="PANTHER" id="PTHR34352:SF1">
    <property type="entry name" value="PROTEIN YHFA"/>
    <property type="match status" value="1"/>
</dbReference>
<evidence type="ECO:0008006" key="2">
    <source>
        <dbReference type="Google" id="ProtNLM"/>
    </source>
</evidence>
<dbReference type="PANTHER" id="PTHR34352">
    <property type="entry name" value="PROTEIN YHFA"/>
    <property type="match status" value="1"/>
</dbReference>
<evidence type="ECO:0000313" key="1">
    <source>
        <dbReference type="EMBL" id="SVA15869.1"/>
    </source>
</evidence>